<dbReference type="InterPro" id="IPR036875">
    <property type="entry name" value="Znf_CCHC_sf"/>
</dbReference>
<organism evidence="2">
    <name type="scientific">Aegilops tauschii</name>
    <name type="common">Tausch's goatgrass</name>
    <name type="synonym">Aegilops squarrosa</name>
    <dbReference type="NCBI Taxonomy" id="37682"/>
    <lineage>
        <taxon>Eukaryota</taxon>
        <taxon>Viridiplantae</taxon>
        <taxon>Streptophyta</taxon>
        <taxon>Embryophyta</taxon>
        <taxon>Tracheophyta</taxon>
        <taxon>Spermatophyta</taxon>
        <taxon>Magnoliopsida</taxon>
        <taxon>Liliopsida</taxon>
        <taxon>Poales</taxon>
        <taxon>Poaceae</taxon>
        <taxon>BOP clade</taxon>
        <taxon>Pooideae</taxon>
        <taxon>Triticodae</taxon>
        <taxon>Triticeae</taxon>
        <taxon>Triticinae</taxon>
        <taxon>Aegilops</taxon>
    </lineage>
</organism>
<sequence>MAYASDESMFEYLNVVSKMFDSEAEGYEFYNKYALEKAQHHGKQSSFEQADSKESTNAQHNNIRFGPLMLHSEKVDKVLDPVHVPGRGAPKKRLQAKTKKSRSQNICGYCKNPGHNRRKCAKLLEDLEAEL</sequence>
<evidence type="ECO:0008006" key="3">
    <source>
        <dbReference type="Google" id="ProtNLM"/>
    </source>
</evidence>
<name>M8CS71_AEGTA</name>
<evidence type="ECO:0000256" key="1">
    <source>
        <dbReference type="SAM" id="MobiDB-lite"/>
    </source>
</evidence>
<feature type="region of interest" description="Disordered" evidence="1">
    <location>
        <begin position="81"/>
        <end position="100"/>
    </location>
</feature>
<dbReference type="GO" id="GO:0008270">
    <property type="term" value="F:zinc ion binding"/>
    <property type="evidence" value="ECO:0007669"/>
    <property type="project" value="InterPro"/>
</dbReference>
<dbReference type="SUPFAM" id="SSF57756">
    <property type="entry name" value="Retrovirus zinc finger-like domains"/>
    <property type="match status" value="1"/>
</dbReference>
<dbReference type="GO" id="GO:0003676">
    <property type="term" value="F:nucleic acid binding"/>
    <property type="evidence" value="ECO:0007669"/>
    <property type="project" value="InterPro"/>
</dbReference>
<dbReference type="AlphaFoldDB" id="M8CS71"/>
<accession>M8CS71</accession>
<protein>
    <recommendedName>
        <fullName evidence="3">CCHC-type domain-containing protein</fullName>
    </recommendedName>
</protein>
<feature type="compositionally biased region" description="Polar residues" evidence="1">
    <location>
        <begin position="44"/>
        <end position="61"/>
    </location>
</feature>
<feature type="region of interest" description="Disordered" evidence="1">
    <location>
        <begin position="40"/>
        <end position="61"/>
    </location>
</feature>
<evidence type="ECO:0000313" key="2">
    <source>
        <dbReference type="EnsemblPlants" id="EMT30447"/>
    </source>
</evidence>
<dbReference type="EnsemblPlants" id="EMT30447">
    <property type="protein sequence ID" value="EMT30447"/>
    <property type="gene ID" value="F775_03691"/>
</dbReference>
<proteinExistence type="predicted"/>
<reference evidence="2" key="1">
    <citation type="submission" date="2015-06" db="UniProtKB">
        <authorList>
            <consortium name="EnsemblPlants"/>
        </authorList>
    </citation>
    <scope>IDENTIFICATION</scope>
</reference>
<feature type="compositionally biased region" description="Basic residues" evidence="1">
    <location>
        <begin position="89"/>
        <end position="100"/>
    </location>
</feature>